<dbReference type="AlphaFoldDB" id="A0A6A8AJG4"/>
<gene>
    <name evidence="2" type="ORF">GAO09_28775</name>
</gene>
<dbReference type="EMBL" id="WIXI01000051">
    <property type="protein sequence ID" value="MQY50028.1"/>
    <property type="molecule type" value="Genomic_DNA"/>
</dbReference>
<proteinExistence type="predicted"/>
<evidence type="ECO:0000313" key="3">
    <source>
        <dbReference type="Proteomes" id="UP000435138"/>
    </source>
</evidence>
<name>A0A6A8AJG4_9HYPH</name>
<feature type="chain" id="PRO_5025450345" evidence="1">
    <location>
        <begin position="27"/>
        <end position="96"/>
    </location>
</feature>
<dbReference type="RefSeq" id="WP_153360285.1">
    <property type="nucleotide sequence ID" value="NZ_JAYKOO010000004.1"/>
</dbReference>
<accession>A0A6A8AJG4</accession>
<keyword evidence="3" id="KW-1185">Reference proteome</keyword>
<dbReference type="PROSITE" id="PS51257">
    <property type="entry name" value="PROKAR_LIPOPROTEIN"/>
    <property type="match status" value="1"/>
</dbReference>
<reference evidence="2 3" key="1">
    <citation type="submission" date="2019-11" db="EMBL/GenBank/DDBJ databases">
        <title>Genome analysis of Rhizobacterium cereale a novel genus and species isolated from maize roots in North Spain.</title>
        <authorList>
            <person name="Menendez E."/>
            <person name="Flores-Felix J.D."/>
            <person name="Ramirez-Bahena M.-H."/>
            <person name="Igual J.M."/>
            <person name="Garcia-Fraile P."/>
            <person name="Peix A."/>
            <person name="Velazquez E."/>
        </authorList>
    </citation>
    <scope>NUCLEOTIDE SEQUENCE [LARGE SCALE GENOMIC DNA]</scope>
    <source>
        <strain evidence="2 3">RZME27</strain>
    </source>
</reference>
<sequence>MKKLLVLSALLMALSGCSGTGNPEFAAIDFAPNIPPIAGSLKYGPQSKGRYQKMPAGYTFTHEFIGSFGSRVSERYRVNQDGSIELRSRRISPIKF</sequence>
<comment type="caution">
    <text evidence="2">The sequence shown here is derived from an EMBL/GenBank/DDBJ whole genome shotgun (WGS) entry which is preliminary data.</text>
</comment>
<organism evidence="2 3">
    <name type="scientific">Endobacterium cereale</name>
    <dbReference type="NCBI Taxonomy" id="2663029"/>
    <lineage>
        <taxon>Bacteria</taxon>
        <taxon>Pseudomonadati</taxon>
        <taxon>Pseudomonadota</taxon>
        <taxon>Alphaproteobacteria</taxon>
        <taxon>Hyphomicrobiales</taxon>
        <taxon>Rhizobiaceae</taxon>
        <taxon>Endobacterium</taxon>
    </lineage>
</organism>
<dbReference type="Proteomes" id="UP000435138">
    <property type="component" value="Unassembled WGS sequence"/>
</dbReference>
<keyword evidence="1" id="KW-0732">Signal</keyword>
<feature type="signal peptide" evidence="1">
    <location>
        <begin position="1"/>
        <end position="26"/>
    </location>
</feature>
<evidence type="ECO:0000313" key="2">
    <source>
        <dbReference type="EMBL" id="MQY50028.1"/>
    </source>
</evidence>
<protein>
    <submittedName>
        <fullName evidence="2">Uncharacterized protein</fullName>
    </submittedName>
</protein>
<evidence type="ECO:0000256" key="1">
    <source>
        <dbReference type="SAM" id="SignalP"/>
    </source>
</evidence>